<evidence type="ECO:0000313" key="14">
    <source>
        <dbReference type="EMBL" id="EQD47336.1"/>
    </source>
</evidence>
<gene>
    <name evidence="14" type="ORF">B1A_14357</name>
</gene>
<evidence type="ECO:0000256" key="1">
    <source>
        <dbReference type="ARBA" id="ARBA00003531"/>
    </source>
</evidence>
<evidence type="ECO:0000256" key="12">
    <source>
        <dbReference type="ARBA" id="ARBA00048594"/>
    </source>
</evidence>
<dbReference type="PANTHER" id="PTHR23117">
    <property type="entry name" value="GUANYLATE KINASE-RELATED"/>
    <property type="match status" value="1"/>
</dbReference>
<dbReference type="InterPro" id="IPR008145">
    <property type="entry name" value="GK/Ca_channel_bsu"/>
</dbReference>
<dbReference type="AlphaFoldDB" id="T0ZGJ2"/>
<evidence type="ECO:0000259" key="13">
    <source>
        <dbReference type="PROSITE" id="PS50052"/>
    </source>
</evidence>
<dbReference type="Gene3D" id="3.40.50.300">
    <property type="entry name" value="P-loop containing nucleotide triphosphate hydrolases"/>
    <property type="match status" value="1"/>
</dbReference>
<dbReference type="InterPro" id="IPR027417">
    <property type="entry name" value="P-loop_NTPase"/>
</dbReference>
<dbReference type="GO" id="GO:0005524">
    <property type="term" value="F:ATP binding"/>
    <property type="evidence" value="ECO:0007669"/>
    <property type="project" value="UniProtKB-KW"/>
</dbReference>
<keyword evidence="10" id="KW-0067">ATP-binding</keyword>
<dbReference type="SUPFAM" id="SSF52540">
    <property type="entry name" value="P-loop containing nucleoside triphosphate hydrolases"/>
    <property type="match status" value="1"/>
</dbReference>
<dbReference type="NCBIfam" id="TIGR03263">
    <property type="entry name" value="guanyl_kin"/>
    <property type="match status" value="1"/>
</dbReference>
<evidence type="ECO:0000256" key="8">
    <source>
        <dbReference type="ARBA" id="ARBA00022741"/>
    </source>
</evidence>
<reference evidence="14" key="1">
    <citation type="submission" date="2013-08" db="EMBL/GenBank/DDBJ databases">
        <authorList>
            <person name="Mendez C."/>
            <person name="Richter M."/>
            <person name="Ferrer M."/>
            <person name="Sanchez J."/>
        </authorList>
    </citation>
    <scope>NUCLEOTIDE SEQUENCE</scope>
</reference>
<protein>
    <recommendedName>
        <fullName evidence="5">Guanylate kinase</fullName>
        <ecNumber evidence="4">2.7.4.8</ecNumber>
    </recommendedName>
    <alternativeName>
        <fullName evidence="11">GMP kinase</fullName>
    </alternativeName>
</protein>
<evidence type="ECO:0000256" key="6">
    <source>
        <dbReference type="ARBA" id="ARBA00022490"/>
    </source>
</evidence>
<evidence type="ECO:0000256" key="9">
    <source>
        <dbReference type="ARBA" id="ARBA00022777"/>
    </source>
</evidence>
<comment type="catalytic activity">
    <reaction evidence="12">
        <text>GMP + ATP = GDP + ADP</text>
        <dbReference type="Rhea" id="RHEA:20780"/>
        <dbReference type="ChEBI" id="CHEBI:30616"/>
        <dbReference type="ChEBI" id="CHEBI:58115"/>
        <dbReference type="ChEBI" id="CHEBI:58189"/>
        <dbReference type="ChEBI" id="CHEBI:456216"/>
        <dbReference type="EC" id="2.7.4.8"/>
    </reaction>
</comment>
<comment type="function">
    <text evidence="1">Essential for recycling GMP and indirectly, cGMP.</text>
</comment>
<comment type="similarity">
    <text evidence="3">Belongs to the guanylate kinase family.</text>
</comment>
<dbReference type="EMBL" id="AUZX01010537">
    <property type="protein sequence ID" value="EQD47336.1"/>
    <property type="molecule type" value="Genomic_DNA"/>
</dbReference>
<evidence type="ECO:0000256" key="4">
    <source>
        <dbReference type="ARBA" id="ARBA00012961"/>
    </source>
</evidence>
<dbReference type="SMART" id="SM00072">
    <property type="entry name" value="GuKc"/>
    <property type="match status" value="1"/>
</dbReference>
<dbReference type="HAMAP" id="MF_00328">
    <property type="entry name" value="Guanylate_kinase"/>
    <property type="match status" value="1"/>
</dbReference>
<dbReference type="GO" id="GO:0004385">
    <property type="term" value="F:GMP kinase activity"/>
    <property type="evidence" value="ECO:0007669"/>
    <property type="project" value="UniProtKB-EC"/>
</dbReference>
<dbReference type="PANTHER" id="PTHR23117:SF13">
    <property type="entry name" value="GUANYLATE KINASE"/>
    <property type="match status" value="1"/>
</dbReference>
<comment type="caution">
    <text evidence="14">The sequence shown here is derived from an EMBL/GenBank/DDBJ whole genome shotgun (WGS) entry which is preliminary data.</text>
</comment>
<keyword evidence="7 14" id="KW-0808">Transferase</keyword>
<dbReference type="PROSITE" id="PS50052">
    <property type="entry name" value="GUANYLATE_KINASE_2"/>
    <property type="match status" value="1"/>
</dbReference>
<dbReference type="Gene3D" id="3.30.63.10">
    <property type="entry name" value="Guanylate Kinase phosphate binding domain"/>
    <property type="match status" value="1"/>
</dbReference>
<accession>T0ZGJ2</accession>
<dbReference type="EC" id="2.7.4.8" evidence="4"/>
<keyword evidence="6" id="KW-0963">Cytoplasm</keyword>
<keyword evidence="8" id="KW-0547">Nucleotide-binding</keyword>
<organism evidence="14">
    <name type="scientific">mine drainage metagenome</name>
    <dbReference type="NCBI Taxonomy" id="410659"/>
    <lineage>
        <taxon>unclassified sequences</taxon>
        <taxon>metagenomes</taxon>
        <taxon>ecological metagenomes</taxon>
    </lineage>
</organism>
<name>T0ZGJ2_9ZZZZ</name>
<evidence type="ECO:0000256" key="5">
    <source>
        <dbReference type="ARBA" id="ARBA00016296"/>
    </source>
</evidence>
<dbReference type="FunFam" id="3.30.63.10:FF:000005">
    <property type="entry name" value="Guanylate kinase"/>
    <property type="match status" value="1"/>
</dbReference>
<keyword evidence="9 14" id="KW-0418">Kinase</keyword>
<evidence type="ECO:0000256" key="11">
    <source>
        <dbReference type="ARBA" id="ARBA00030128"/>
    </source>
</evidence>
<feature type="domain" description="Guanylate kinase-like" evidence="13">
    <location>
        <begin position="13"/>
        <end position="192"/>
    </location>
</feature>
<evidence type="ECO:0000256" key="7">
    <source>
        <dbReference type="ARBA" id="ARBA00022679"/>
    </source>
</evidence>
<dbReference type="InterPro" id="IPR017665">
    <property type="entry name" value="Guanylate_kinase"/>
</dbReference>
<dbReference type="Pfam" id="PF00625">
    <property type="entry name" value="Guanylate_kin"/>
    <property type="match status" value="1"/>
</dbReference>
<evidence type="ECO:0000256" key="2">
    <source>
        <dbReference type="ARBA" id="ARBA00004496"/>
    </source>
</evidence>
<evidence type="ECO:0000256" key="10">
    <source>
        <dbReference type="ARBA" id="ARBA00022840"/>
    </source>
</evidence>
<dbReference type="GO" id="GO:0005829">
    <property type="term" value="C:cytosol"/>
    <property type="evidence" value="ECO:0007669"/>
    <property type="project" value="TreeGrafter"/>
</dbReference>
<dbReference type="InterPro" id="IPR008144">
    <property type="entry name" value="Guanylate_kin-like_dom"/>
</dbReference>
<comment type="subcellular location">
    <subcellularLocation>
        <location evidence="2">Cytoplasm</location>
    </subcellularLocation>
</comment>
<reference evidence="14" key="2">
    <citation type="journal article" date="2014" name="ISME J.">
        <title>Microbial stratification in low pH oxic and suboxic macroscopic growths along an acid mine drainage.</title>
        <authorList>
            <person name="Mendez-Garcia C."/>
            <person name="Mesa V."/>
            <person name="Sprenger R.R."/>
            <person name="Richter M."/>
            <person name="Diez M.S."/>
            <person name="Solano J."/>
            <person name="Bargiela R."/>
            <person name="Golyshina O.V."/>
            <person name="Manteca A."/>
            <person name="Ramos J.L."/>
            <person name="Gallego J.R."/>
            <person name="Llorente I."/>
            <person name="Martins Dos Santos V.A."/>
            <person name="Jensen O.N."/>
            <person name="Pelaez A.I."/>
            <person name="Sanchez J."/>
            <person name="Ferrer M."/>
        </authorList>
    </citation>
    <scope>NUCLEOTIDE SEQUENCE</scope>
</reference>
<sequence length="217" mass="24553">MGGDGVAGMTGDARVFILSAPSGTGKTTVIRALLDALGDQVFFSVSATTRPPRPSERDGVDYFFWPLKRFEDAIQQGDFLEYATVYGQYYGTPQEPVMHALKEGRQVLLDIDWQGARQVRRRLPSVVTIFLLPPSQVELERRLRGRQTEAQDQLCRRLKDAAREIRHWRDFDHVVVNDEIKRTVLEIRTILDNPDTAPHGPLDLAQRIEELLASGPE</sequence>
<evidence type="ECO:0000256" key="3">
    <source>
        <dbReference type="ARBA" id="ARBA00005790"/>
    </source>
</evidence>
<dbReference type="CDD" id="cd00071">
    <property type="entry name" value="GMPK"/>
    <property type="match status" value="1"/>
</dbReference>
<proteinExistence type="inferred from homology"/>